<dbReference type="Pfam" id="PF14420">
    <property type="entry name" value="Clr5"/>
    <property type="match status" value="1"/>
</dbReference>
<evidence type="ECO:0000259" key="2">
    <source>
        <dbReference type="Pfam" id="PF14420"/>
    </source>
</evidence>
<dbReference type="EMBL" id="ML994621">
    <property type="protein sequence ID" value="KAF2189154.1"/>
    <property type="molecule type" value="Genomic_DNA"/>
</dbReference>
<feature type="domain" description="Clr5" evidence="2">
    <location>
        <begin position="1"/>
        <end position="52"/>
    </location>
</feature>
<evidence type="ECO:0000313" key="6">
    <source>
        <dbReference type="Proteomes" id="UP000800200"/>
    </source>
</evidence>
<feature type="region of interest" description="Disordered" evidence="1">
    <location>
        <begin position="433"/>
        <end position="534"/>
    </location>
</feature>
<feature type="compositionally biased region" description="Polar residues" evidence="1">
    <location>
        <begin position="477"/>
        <end position="486"/>
    </location>
</feature>
<dbReference type="PANTHER" id="PTHR38788:SF5">
    <property type="entry name" value="CLR5 DOMAIN-CONTAINING PROTEIN"/>
    <property type="match status" value="1"/>
</dbReference>
<dbReference type="InterPro" id="IPR025676">
    <property type="entry name" value="Clr5_dom"/>
</dbReference>
<gene>
    <name evidence="5" type="ORF">K469DRAFT_701738</name>
</gene>
<evidence type="ECO:0000259" key="4">
    <source>
        <dbReference type="Pfam" id="PF24962"/>
    </source>
</evidence>
<dbReference type="InterPro" id="IPR057940">
    <property type="entry name" value="Tri-helical_dom"/>
</dbReference>
<evidence type="ECO:0000313" key="5">
    <source>
        <dbReference type="EMBL" id="KAF2189154.1"/>
    </source>
</evidence>
<feature type="region of interest" description="Disordered" evidence="1">
    <location>
        <begin position="115"/>
        <end position="139"/>
    </location>
</feature>
<feature type="domain" description="Tri-helical" evidence="3">
    <location>
        <begin position="247"/>
        <end position="340"/>
    </location>
</feature>
<feature type="compositionally biased region" description="Low complexity" evidence="1">
    <location>
        <begin position="514"/>
        <end position="533"/>
    </location>
</feature>
<organism evidence="5 6">
    <name type="scientific">Zopfia rhizophila CBS 207.26</name>
    <dbReference type="NCBI Taxonomy" id="1314779"/>
    <lineage>
        <taxon>Eukaryota</taxon>
        <taxon>Fungi</taxon>
        <taxon>Dikarya</taxon>
        <taxon>Ascomycota</taxon>
        <taxon>Pezizomycotina</taxon>
        <taxon>Dothideomycetes</taxon>
        <taxon>Dothideomycetes incertae sedis</taxon>
        <taxon>Zopfiaceae</taxon>
        <taxon>Zopfia</taxon>
    </lineage>
</organism>
<proteinExistence type="predicted"/>
<feature type="compositionally biased region" description="Basic and acidic residues" evidence="1">
    <location>
        <begin position="115"/>
        <end position="126"/>
    </location>
</feature>
<name>A0A6A6EBM0_9PEZI</name>
<dbReference type="Pfam" id="PF24962">
    <property type="entry name" value="DUF7767"/>
    <property type="match status" value="1"/>
</dbReference>
<dbReference type="Proteomes" id="UP000800200">
    <property type="component" value="Unassembled WGS sequence"/>
</dbReference>
<feature type="compositionally biased region" description="Basic and acidic residues" evidence="1">
    <location>
        <begin position="433"/>
        <end position="444"/>
    </location>
</feature>
<sequence length="650" mass="73728">MVYNWDGKEADCRRLYVEEKKSLDEVIGYWEQRGFTPSKRAFQTQFKRWGFPSKQNPAHKNPALVNRVQKLWEKNVTQRDMLETLHNEGFQINDRELMRVRLRFEWLLRESTGKGFKRKEERDGGAGEKAQNKKMRKVVPHNGLINQLGNAILQECSSSSEDKSENGIETDEPIPAIQEQEPPEPEAPLDPEILRRRQERLQQLQAESDERWRTRKRRRRTRGWAGLPADAPGEPPRFPSETTLDESKAYLSLNNNLYRQVREQFQAICKEQGVVKKTVTGPEKWGEIKDRLVRENVHLSNVFQGDPEARQQNGEMSTPSNFKALSLDVICMDVTKRLRNIENRMGILEAKNALGLNPEETRQVRSAFYAKLKADRFTNKFEAGNEHWNELKQSWIAESDLLTNILRPDASDANHAEMKKAVEVLARDVMKRLRNENSKKDSSPKKQVKKGPGPGPAPPSVVPHTSNAHLQNREHSSSSNAAQTNHDLPPLSNPPDLQIDPSLLLAASDPSVIPQPSHSHTHNHSQSQPHHNPYMLTSNYYTNGPLPIFFRLHPNSSTTMPNKTVWLGILQAGTVGEIRNLAMREHPGTVVVKIEGLVVHKMQGHPDREIMFTIDDEDELAAYLSHVADGKATCVVSLGVAQGGGYVVGR</sequence>
<dbReference type="PANTHER" id="PTHR38788">
    <property type="entry name" value="CLR5 DOMAIN-CONTAINING PROTEIN"/>
    <property type="match status" value="1"/>
</dbReference>
<feature type="domain" description="Tri-helical" evidence="3">
    <location>
        <begin position="350"/>
        <end position="435"/>
    </location>
</feature>
<feature type="domain" description="DUF7767" evidence="4">
    <location>
        <begin position="543"/>
        <end position="639"/>
    </location>
</feature>
<evidence type="ECO:0000256" key="1">
    <source>
        <dbReference type="SAM" id="MobiDB-lite"/>
    </source>
</evidence>
<feature type="region of interest" description="Disordered" evidence="1">
    <location>
        <begin position="156"/>
        <end position="189"/>
    </location>
</feature>
<accession>A0A6A6EBM0</accession>
<dbReference type="AlphaFoldDB" id="A0A6A6EBM0"/>
<feature type="compositionally biased region" description="Basic residues" evidence="1">
    <location>
        <begin position="213"/>
        <end position="222"/>
    </location>
</feature>
<evidence type="ECO:0000259" key="3">
    <source>
        <dbReference type="Pfam" id="PF24465"/>
    </source>
</evidence>
<feature type="region of interest" description="Disordered" evidence="1">
    <location>
        <begin position="205"/>
        <end position="238"/>
    </location>
</feature>
<protein>
    <submittedName>
        <fullName evidence="5">Uncharacterized protein</fullName>
    </submittedName>
</protein>
<dbReference type="OrthoDB" id="4115389at2759"/>
<reference evidence="5" key="1">
    <citation type="journal article" date="2020" name="Stud. Mycol.">
        <title>101 Dothideomycetes genomes: a test case for predicting lifestyles and emergence of pathogens.</title>
        <authorList>
            <person name="Haridas S."/>
            <person name="Albert R."/>
            <person name="Binder M."/>
            <person name="Bloem J."/>
            <person name="Labutti K."/>
            <person name="Salamov A."/>
            <person name="Andreopoulos B."/>
            <person name="Baker S."/>
            <person name="Barry K."/>
            <person name="Bills G."/>
            <person name="Bluhm B."/>
            <person name="Cannon C."/>
            <person name="Castanera R."/>
            <person name="Culley D."/>
            <person name="Daum C."/>
            <person name="Ezra D."/>
            <person name="Gonzalez J."/>
            <person name="Henrissat B."/>
            <person name="Kuo A."/>
            <person name="Liang C."/>
            <person name="Lipzen A."/>
            <person name="Lutzoni F."/>
            <person name="Magnuson J."/>
            <person name="Mondo S."/>
            <person name="Nolan M."/>
            <person name="Ohm R."/>
            <person name="Pangilinan J."/>
            <person name="Park H.-J."/>
            <person name="Ramirez L."/>
            <person name="Alfaro M."/>
            <person name="Sun H."/>
            <person name="Tritt A."/>
            <person name="Yoshinaga Y."/>
            <person name="Zwiers L.-H."/>
            <person name="Turgeon B."/>
            <person name="Goodwin S."/>
            <person name="Spatafora J."/>
            <person name="Crous P."/>
            <person name="Grigoriev I."/>
        </authorList>
    </citation>
    <scope>NUCLEOTIDE SEQUENCE</scope>
    <source>
        <strain evidence="5">CBS 207.26</strain>
    </source>
</reference>
<dbReference type="InterPro" id="IPR056669">
    <property type="entry name" value="DUF7767"/>
</dbReference>
<keyword evidence="6" id="KW-1185">Reference proteome</keyword>
<dbReference type="Pfam" id="PF24465">
    <property type="entry name" value="Tri-helical"/>
    <property type="match status" value="2"/>
</dbReference>